<evidence type="ECO:0000313" key="3">
    <source>
        <dbReference type="EMBL" id="SFS31966.1"/>
    </source>
</evidence>
<feature type="signal peptide" evidence="2">
    <location>
        <begin position="1"/>
        <end position="19"/>
    </location>
</feature>
<keyword evidence="1" id="KW-1133">Transmembrane helix</keyword>
<name>A0A1I6NVD6_9FLAO</name>
<sequence length="300" mass="34507">MKKITFTIITLLFVSFAFSQEEEDYQQKIDSIEKSFNYEYGTISLKNNIGKIIIPNGFKYLNIEQSERVLTDLWGNPKYTDMTLGLILPENQGIMDDNGYVFNIQYDEIGYVEDDDANKIDYDELLTQIQDDSKEENKERIKEGYEPINIIGWASKPYYDKSKKILHWAKEIKFGDQEINTLNYNIRILGRKGVLVLNAIATIPDLTYVQNDIPKVLDIVQFSEGNKYADFDSSIDDVAAWTIGGLVAGKVLTKVGFFALILKFWKIILIAVAAFFKPLMNLFRKKNHEITSSNQKELSE</sequence>
<dbReference type="EMBL" id="FOZP01000001">
    <property type="protein sequence ID" value="SFS31966.1"/>
    <property type="molecule type" value="Genomic_DNA"/>
</dbReference>
<dbReference type="RefSeq" id="WP_090222514.1">
    <property type="nucleotide sequence ID" value="NZ_FOZP01000001.1"/>
</dbReference>
<evidence type="ECO:0000256" key="1">
    <source>
        <dbReference type="SAM" id="Phobius"/>
    </source>
</evidence>
<evidence type="ECO:0000313" key="4">
    <source>
        <dbReference type="Proteomes" id="UP000199312"/>
    </source>
</evidence>
<dbReference type="OrthoDB" id="196355at2"/>
<feature type="chain" id="PRO_5011625039" evidence="2">
    <location>
        <begin position="20"/>
        <end position="300"/>
    </location>
</feature>
<evidence type="ECO:0000256" key="2">
    <source>
        <dbReference type="SAM" id="SignalP"/>
    </source>
</evidence>
<keyword evidence="2" id="KW-0732">Signal</keyword>
<reference evidence="4" key="1">
    <citation type="submission" date="2016-10" db="EMBL/GenBank/DDBJ databases">
        <authorList>
            <person name="Varghese N."/>
            <person name="Submissions S."/>
        </authorList>
    </citation>
    <scope>NUCLEOTIDE SEQUENCE [LARGE SCALE GENOMIC DNA]</scope>
    <source>
        <strain evidence="4">DSM 24450</strain>
    </source>
</reference>
<feature type="transmembrane region" description="Helical" evidence="1">
    <location>
        <begin position="255"/>
        <end position="276"/>
    </location>
</feature>
<proteinExistence type="predicted"/>
<gene>
    <name evidence="3" type="ORF">SAMN04488006_0625</name>
</gene>
<keyword evidence="4" id="KW-1185">Reference proteome</keyword>
<keyword evidence="1" id="KW-0472">Membrane</keyword>
<organism evidence="3 4">
    <name type="scientific">Lutibacter maritimus</name>
    <dbReference type="NCBI Taxonomy" id="593133"/>
    <lineage>
        <taxon>Bacteria</taxon>
        <taxon>Pseudomonadati</taxon>
        <taxon>Bacteroidota</taxon>
        <taxon>Flavobacteriia</taxon>
        <taxon>Flavobacteriales</taxon>
        <taxon>Flavobacteriaceae</taxon>
        <taxon>Lutibacter</taxon>
    </lineage>
</organism>
<dbReference type="Pfam" id="PF09935">
    <property type="entry name" value="DUF2167"/>
    <property type="match status" value="1"/>
</dbReference>
<protein>
    <submittedName>
        <fullName evidence="3">Uncharacterized membrane-anchored protein</fullName>
    </submittedName>
</protein>
<accession>A0A1I6NVD6</accession>
<dbReference type="STRING" id="593133.SAMN04488006_0625"/>
<keyword evidence="1" id="KW-0812">Transmembrane</keyword>
<dbReference type="AlphaFoldDB" id="A0A1I6NVD6"/>
<dbReference type="InterPro" id="IPR018682">
    <property type="entry name" value="DUF2167_membr"/>
</dbReference>
<dbReference type="Proteomes" id="UP000199312">
    <property type="component" value="Unassembled WGS sequence"/>
</dbReference>